<feature type="transmembrane region" description="Helical" evidence="1">
    <location>
        <begin position="6"/>
        <end position="22"/>
    </location>
</feature>
<keyword evidence="3" id="KW-1185">Reference proteome</keyword>
<dbReference type="Proteomes" id="UP001595789">
    <property type="component" value="Unassembled WGS sequence"/>
</dbReference>
<feature type="transmembrane region" description="Helical" evidence="1">
    <location>
        <begin position="153"/>
        <end position="172"/>
    </location>
</feature>
<proteinExistence type="predicted"/>
<protein>
    <submittedName>
        <fullName evidence="2">Uncharacterized protein</fullName>
    </submittedName>
</protein>
<name>A0ABV8PDB7_9SPHI</name>
<feature type="transmembrane region" description="Helical" evidence="1">
    <location>
        <begin position="101"/>
        <end position="122"/>
    </location>
</feature>
<gene>
    <name evidence="2" type="ORF">ACFOWA_19170</name>
</gene>
<feature type="transmembrane region" description="Helical" evidence="1">
    <location>
        <begin position="62"/>
        <end position="89"/>
    </location>
</feature>
<evidence type="ECO:0000256" key="1">
    <source>
        <dbReference type="SAM" id="Phobius"/>
    </source>
</evidence>
<dbReference type="RefSeq" id="WP_378988439.1">
    <property type="nucleotide sequence ID" value="NZ_JBHSBW010000016.1"/>
</dbReference>
<comment type="caution">
    <text evidence="2">The sequence shown here is derived from an EMBL/GenBank/DDBJ whole genome shotgun (WGS) entry which is preliminary data.</text>
</comment>
<keyword evidence="1" id="KW-0472">Membrane</keyword>
<feature type="transmembrane region" description="Helical" evidence="1">
    <location>
        <begin position="29"/>
        <end position="50"/>
    </location>
</feature>
<accession>A0ABV8PDB7</accession>
<dbReference type="EMBL" id="JBHSBW010000016">
    <property type="protein sequence ID" value="MFC4213324.1"/>
    <property type="molecule type" value="Genomic_DNA"/>
</dbReference>
<evidence type="ECO:0000313" key="2">
    <source>
        <dbReference type="EMBL" id="MFC4213324.1"/>
    </source>
</evidence>
<keyword evidence="1" id="KW-0812">Transmembrane</keyword>
<organism evidence="2 3">
    <name type="scientific">Pedobacter lithocola</name>
    <dbReference type="NCBI Taxonomy" id="1908239"/>
    <lineage>
        <taxon>Bacteria</taxon>
        <taxon>Pseudomonadati</taxon>
        <taxon>Bacteroidota</taxon>
        <taxon>Sphingobacteriia</taxon>
        <taxon>Sphingobacteriales</taxon>
        <taxon>Sphingobacteriaceae</taxon>
        <taxon>Pedobacter</taxon>
    </lineage>
</organism>
<feature type="transmembrane region" description="Helical" evidence="1">
    <location>
        <begin position="184"/>
        <end position="204"/>
    </location>
</feature>
<reference evidence="3" key="1">
    <citation type="journal article" date="2019" name="Int. J. Syst. Evol. Microbiol.">
        <title>The Global Catalogue of Microorganisms (GCM) 10K type strain sequencing project: providing services to taxonomists for standard genome sequencing and annotation.</title>
        <authorList>
            <consortium name="The Broad Institute Genomics Platform"/>
            <consortium name="The Broad Institute Genome Sequencing Center for Infectious Disease"/>
            <person name="Wu L."/>
            <person name="Ma J."/>
        </authorList>
    </citation>
    <scope>NUCLEOTIDE SEQUENCE [LARGE SCALE GENOMIC DNA]</scope>
    <source>
        <strain evidence="3">CCM 8691</strain>
    </source>
</reference>
<sequence>MKFALSIWLYSWTMAIILNYVADQRKVKIYSWVAVVAMCFEQAAITIQALRGQQSHFNSSDAFGIIIFALMGIFILTITLWTAYITYIFFKQKEFKLQPALVLSLKFALVYFVIFSLFGGYISSLKGHTIGASDGGKGLFFLNWSTTFGDLRVAHFFGLHSLQLIPIFGYLVNKYFSTNKALQLVKLFSLIYLIFIIFTLIIALNEHPFYAIKYYS</sequence>
<evidence type="ECO:0000313" key="3">
    <source>
        <dbReference type="Proteomes" id="UP001595789"/>
    </source>
</evidence>
<keyword evidence="1" id="KW-1133">Transmembrane helix</keyword>